<dbReference type="InterPro" id="IPR036291">
    <property type="entry name" value="NAD(P)-bd_dom_sf"/>
</dbReference>
<keyword evidence="2" id="KW-0560">Oxidoreductase</keyword>
<dbReference type="Gene3D" id="3.40.50.720">
    <property type="entry name" value="NAD(P)-binding Rossmann-like Domain"/>
    <property type="match status" value="1"/>
</dbReference>
<name>A0A2U2B7C0_9BACT</name>
<evidence type="ECO:0000256" key="3">
    <source>
        <dbReference type="RuleBase" id="RU000363"/>
    </source>
</evidence>
<protein>
    <submittedName>
        <fullName evidence="4">Oxidoreductase</fullName>
    </submittedName>
</protein>
<dbReference type="PRINTS" id="PR00081">
    <property type="entry name" value="GDHRDH"/>
</dbReference>
<dbReference type="PANTHER" id="PTHR43976">
    <property type="entry name" value="SHORT CHAIN DEHYDROGENASE"/>
    <property type="match status" value="1"/>
</dbReference>
<evidence type="ECO:0000256" key="2">
    <source>
        <dbReference type="ARBA" id="ARBA00023002"/>
    </source>
</evidence>
<proteinExistence type="inferred from homology"/>
<dbReference type="PRINTS" id="PR00080">
    <property type="entry name" value="SDRFAMILY"/>
</dbReference>
<gene>
    <name evidence="4" type="ORF">DDZ16_13325</name>
</gene>
<dbReference type="EMBL" id="QEWP01000010">
    <property type="protein sequence ID" value="PWD98970.1"/>
    <property type="molecule type" value="Genomic_DNA"/>
</dbReference>
<comment type="similarity">
    <text evidence="1 3">Belongs to the short-chain dehydrogenases/reductases (SDR) family.</text>
</comment>
<sequence length="272" mass="30575">MKTKNLLITGASSGIGHETVRFFAARGWKVAATMRNPKRAGDLNNIPGVAIYTMDVTQPHNVEQTLEKAWQDMGGIDVVVNNAGYGALGIFEGAGDEQIIRQMDTNLLGILRVTRNILPLMRQRGKGTIINVSSIAGRMGLPIYSLYNASKFAVEGFTESLFYELHPFNIKVRLIEPGPVKTDFNNRSKDEILPPDDDKYIALSQKATHFYNHSFKHAAKPEVVARTIYRAATSKTNRLRFPAGFQSWLFLLAYQLLPGSWFRWLTRFLINI</sequence>
<dbReference type="CDD" id="cd05374">
    <property type="entry name" value="17beta-HSD-like_SDR_c"/>
    <property type="match status" value="1"/>
</dbReference>
<dbReference type="GO" id="GO:0016491">
    <property type="term" value="F:oxidoreductase activity"/>
    <property type="evidence" value="ECO:0007669"/>
    <property type="project" value="UniProtKB-KW"/>
</dbReference>
<dbReference type="PANTHER" id="PTHR43976:SF16">
    <property type="entry name" value="SHORT-CHAIN DEHYDROGENASE_REDUCTASE FAMILY PROTEIN"/>
    <property type="match status" value="1"/>
</dbReference>
<dbReference type="InterPro" id="IPR002347">
    <property type="entry name" value="SDR_fam"/>
</dbReference>
<reference evidence="4 5" key="1">
    <citation type="submission" date="2018-05" db="EMBL/GenBank/DDBJ databases">
        <title>Marinilabilia rubrum sp. nov., isolated from saltern sediment.</title>
        <authorList>
            <person name="Zhang R."/>
        </authorList>
    </citation>
    <scope>NUCLEOTIDE SEQUENCE [LARGE SCALE GENOMIC DNA]</scope>
    <source>
        <strain evidence="4 5">WTE16</strain>
    </source>
</reference>
<dbReference type="SUPFAM" id="SSF51735">
    <property type="entry name" value="NAD(P)-binding Rossmann-fold domains"/>
    <property type="match status" value="1"/>
</dbReference>
<dbReference type="RefSeq" id="WP_109264969.1">
    <property type="nucleotide sequence ID" value="NZ_QEWP01000010.1"/>
</dbReference>
<dbReference type="Pfam" id="PF00106">
    <property type="entry name" value="adh_short"/>
    <property type="match status" value="1"/>
</dbReference>
<evidence type="ECO:0000313" key="5">
    <source>
        <dbReference type="Proteomes" id="UP000244956"/>
    </source>
</evidence>
<dbReference type="Proteomes" id="UP000244956">
    <property type="component" value="Unassembled WGS sequence"/>
</dbReference>
<dbReference type="AlphaFoldDB" id="A0A2U2B7C0"/>
<organism evidence="4 5">
    <name type="scientific">Marinilabilia rubra</name>
    <dbReference type="NCBI Taxonomy" id="2162893"/>
    <lineage>
        <taxon>Bacteria</taxon>
        <taxon>Pseudomonadati</taxon>
        <taxon>Bacteroidota</taxon>
        <taxon>Bacteroidia</taxon>
        <taxon>Marinilabiliales</taxon>
        <taxon>Marinilabiliaceae</taxon>
        <taxon>Marinilabilia</taxon>
    </lineage>
</organism>
<keyword evidence="5" id="KW-1185">Reference proteome</keyword>
<comment type="caution">
    <text evidence="4">The sequence shown here is derived from an EMBL/GenBank/DDBJ whole genome shotgun (WGS) entry which is preliminary data.</text>
</comment>
<dbReference type="OrthoDB" id="9786056at2"/>
<dbReference type="InterPro" id="IPR051911">
    <property type="entry name" value="SDR_oxidoreductase"/>
</dbReference>
<accession>A0A2U2B7C0</accession>
<evidence type="ECO:0000313" key="4">
    <source>
        <dbReference type="EMBL" id="PWD98970.1"/>
    </source>
</evidence>
<evidence type="ECO:0000256" key="1">
    <source>
        <dbReference type="ARBA" id="ARBA00006484"/>
    </source>
</evidence>